<feature type="transmembrane region" description="Helical" evidence="1">
    <location>
        <begin position="113"/>
        <end position="137"/>
    </location>
</feature>
<dbReference type="EMBL" id="BAABGY010000018">
    <property type="protein sequence ID" value="GAA4344040.1"/>
    <property type="molecule type" value="Genomic_DNA"/>
</dbReference>
<sequence>MKIGRYSLLAAVVGMFLFVALSVAVHPSSLRDEYFAGELLQVVILFALPVIVVAFLALLAFNHFISGRRERDPGLSVNKAHAFLFAAALLIPVGFALFDYLNGGNFPPRDQFLVILGEYSSLALLFALLVLANRLLVWRRRKM</sequence>
<accession>A0ABP8HT58</accession>
<name>A0ABP8HT58_9BACT</name>
<feature type="transmembrane region" description="Helical" evidence="1">
    <location>
        <begin position="40"/>
        <end position="61"/>
    </location>
</feature>
<organism evidence="2 3">
    <name type="scientific">Flaviaesturariibacter amylovorans</name>
    <dbReference type="NCBI Taxonomy" id="1084520"/>
    <lineage>
        <taxon>Bacteria</taxon>
        <taxon>Pseudomonadati</taxon>
        <taxon>Bacteroidota</taxon>
        <taxon>Chitinophagia</taxon>
        <taxon>Chitinophagales</taxon>
        <taxon>Chitinophagaceae</taxon>
        <taxon>Flaviaestuariibacter</taxon>
    </lineage>
</organism>
<dbReference type="Proteomes" id="UP001501725">
    <property type="component" value="Unassembled WGS sequence"/>
</dbReference>
<evidence type="ECO:0000256" key="1">
    <source>
        <dbReference type="SAM" id="Phobius"/>
    </source>
</evidence>
<keyword evidence="1" id="KW-0812">Transmembrane</keyword>
<dbReference type="RefSeq" id="WP_345258246.1">
    <property type="nucleotide sequence ID" value="NZ_BAABGY010000018.1"/>
</dbReference>
<proteinExistence type="predicted"/>
<evidence type="ECO:0000313" key="3">
    <source>
        <dbReference type="Proteomes" id="UP001501725"/>
    </source>
</evidence>
<reference evidence="3" key="1">
    <citation type="journal article" date="2019" name="Int. J. Syst. Evol. Microbiol.">
        <title>The Global Catalogue of Microorganisms (GCM) 10K type strain sequencing project: providing services to taxonomists for standard genome sequencing and annotation.</title>
        <authorList>
            <consortium name="The Broad Institute Genomics Platform"/>
            <consortium name="The Broad Institute Genome Sequencing Center for Infectious Disease"/>
            <person name="Wu L."/>
            <person name="Ma J."/>
        </authorList>
    </citation>
    <scope>NUCLEOTIDE SEQUENCE [LARGE SCALE GENOMIC DNA]</scope>
    <source>
        <strain evidence="3">JCM 17919</strain>
    </source>
</reference>
<keyword evidence="1" id="KW-0472">Membrane</keyword>
<keyword evidence="3" id="KW-1185">Reference proteome</keyword>
<keyword evidence="1" id="KW-1133">Transmembrane helix</keyword>
<feature type="transmembrane region" description="Helical" evidence="1">
    <location>
        <begin position="82"/>
        <end position="101"/>
    </location>
</feature>
<comment type="caution">
    <text evidence="2">The sequence shown here is derived from an EMBL/GenBank/DDBJ whole genome shotgun (WGS) entry which is preliminary data.</text>
</comment>
<protein>
    <submittedName>
        <fullName evidence="2">Uncharacterized protein</fullName>
    </submittedName>
</protein>
<evidence type="ECO:0000313" key="2">
    <source>
        <dbReference type="EMBL" id="GAA4344040.1"/>
    </source>
</evidence>
<gene>
    <name evidence="2" type="ORF">GCM10023184_44830</name>
</gene>